<dbReference type="CDD" id="cd06261">
    <property type="entry name" value="TM_PBP2"/>
    <property type="match status" value="1"/>
</dbReference>
<dbReference type="Proteomes" id="UP001258181">
    <property type="component" value="Unassembled WGS sequence"/>
</dbReference>
<dbReference type="SUPFAM" id="SSF161098">
    <property type="entry name" value="MetI-like"/>
    <property type="match status" value="1"/>
</dbReference>
<feature type="transmembrane region" description="Helical" evidence="7">
    <location>
        <begin position="224"/>
        <end position="244"/>
    </location>
</feature>
<dbReference type="Gene3D" id="1.10.3720.10">
    <property type="entry name" value="MetI-like"/>
    <property type="match status" value="1"/>
</dbReference>
<keyword evidence="10" id="KW-1185">Reference proteome</keyword>
<gene>
    <name evidence="9" type="ORF">J2X07_003951</name>
</gene>
<feature type="transmembrane region" description="Helical" evidence="7">
    <location>
        <begin position="115"/>
        <end position="139"/>
    </location>
</feature>
<keyword evidence="6 7" id="KW-0472">Membrane</keyword>
<evidence type="ECO:0000256" key="3">
    <source>
        <dbReference type="ARBA" id="ARBA00022475"/>
    </source>
</evidence>
<evidence type="ECO:0000313" key="10">
    <source>
        <dbReference type="Proteomes" id="UP001258181"/>
    </source>
</evidence>
<keyword evidence="5 7" id="KW-1133">Transmembrane helix</keyword>
<protein>
    <submittedName>
        <fullName evidence="9">Peptide/nickel transport system permease protein</fullName>
    </submittedName>
</protein>
<dbReference type="PANTHER" id="PTHR30465">
    <property type="entry name" value="INNER MEMBRANE ABC TRANSPORTER"/>
    <property type="match status" value="1"/>
</dbReference>
<comment type="subcellular location">
    <subcellularLocation>
        <location evidence="1 7">Cell membrane</location>
        <topology evidence="1 7">Multi-pass membrane protein</topology>
    </subcellularLocation>
</comment>
<reference evidence="9 10" key="1">
    <citation type="submission" date="2023-07" db="EMBL/GenBank/DDBJ databases">
        <title>Sorghum-associated microbial communities from plants grown in Nebraska, USA.</title>
        <authorList>
            <person name="Schachtman D."/>
        </authorList>
    </citation>
    <scope>NUCLEOTIDE SEQUENCE [LARGE SCALE GENOMIC DNA]</scope>
    <source>
        <strain evidence="9 10">BE211</strain>
    </source>
</reference>
<dbReference type="PROSITE" id="PS50928">
    <property type="entry name" value="ABC_TM1"/>
    <property type="match status" value="1"/>
</dbReference>
<dbReference type="EMBL" id="JAVDWA010000013">
    <property type="protein sequence ID" value="MDR7074936.1"/>
    <property type="molecule type" value="Genomic_DNA"/>
</dbReference>
<feature type="transmembrane region" description="Helical" evidence="7">
    <location>
        <begin position="9"/>
        <end position="29"/>
    </location>
</feature>
<sequence length="286" mass="33108">MPYIIKDSLVSLILSIIGIVLLGSVPFMFQGLSFQAGTYIDGVKELISQLLHPSELMYFTFEGGGQHSLFPDLWHIYSYSLTILFSAFFIALTLALLFAIFIFSLPPRATEKIRVFSFVFESIPDVLFAIAMQFFIIWFFKKTNILLFQIVSFSDQKTYFVPILCLTVLPTLLILRILLLNMEDELGKLYVDTARSKGMSRFRILWRHVLPNTLLSVFHQSRNILWFMLSNLLMVEFLFNIYGITTFVRENGEPAIFTISMILLFVPMFLFFTVGRIVTYKWVGEK</sequence>
<feature type="domain" description="ABC transmembrane type-1" evidence="8">
    <location>
        <begin position="77"/>
        <end position="275"/>
    </location>
</feature>
<feature type="transmembrane region" description="Helical" evidence="7">
    <location>
        <begin position="256"/>
        <end position="278"/>
    </location>
</feature>
<evidence type="ECO:0000256" key="2">
    <source>
        <dbReference type="ARBA" id="ARBA00022448"/>
    </source>
</evidence>
<keyword evidence="4 7" id="KW-0812">Transmembrane</keyword>
<dbReference type="Pfam" id="PF00528">
    <property type="entry name" value="BPD_transp_1"/>
    <property type="match status" value="1"/>
</dbReference>
<dbReference type="InterPro" id="IPR000515">
    <property type="entry name" value="MetI-like"/>
</dbReference>
<evidence type="ECO:0000256" key="7">
    <source>
        <dbReference type="RuleBase" id="RU363032"/>
    </source>
</evidence>
<evidence type="ECO:0000259" key="8">
    <source>
        <dbReference type="PROSITE" id="PS50928"/>
    </source>
</evidence>
<evidence type="ECO:0000256" key="5">
    <source>
        <dbReference type="ARBA" id="ARBA00022989"/>
    </source>
</evidence>
<organism evidence="9 10">
    <name type="scientific">Fictibacillus barbaricus</name>
    <dbReference type="NCBI Taxonomy" id="182136"/>
    <lineage>
        <taxon>Bacteria</taxon>
        <taxon>Bacillati</taxon>
        <taxon>Bacillota</taxon>
        <taxon>Bacilli</taxon>
        <taxon>Bacillales</taxon>
        <taxon>Fictibacillaceae</taxon>
        <taxon>Fictibacillus</taxon>
    </lineage>
</organism>
<keyword evidence="2 7" id="KW-0813">Transport</keyword>
<evidence type="ECO:0000256" key="6">
    <source>
        <dbReference type="ARBA" id="ARBA00023136"/>
    </source>
</evidence>
<comment type="caution">
    <text evidence="9">The sequence shown here is derived from an EMBL/GenBank/DDBJ whole genome shotgun (WGS) entry which is preliminary data.</text>
</comment>
<keyword evidence="3" id="KW-1003">Cell membrane</keyword>
<feature type="transmembrane region" description="Helical" evidence="7">
    <location>
        <begin position="76"/>
        <end position="103"/>
    </location>
</feature>
<dbReference type="PANTHER" id="PTHR30465:SF44">
    <property type="entry name" value="ABC-TYPE DIPEPTIDE_OLIGOPEPTIDE TRANSPORT SYSTEM, PERMEASE COMPONENT"/>
    <property type="match status" value="1"/>
</dbReference>
<dbReference type="RefSeq" id="WP_310262735.1">
    <property type="nucleotide sequence ID" value="NZ_JAVDWA010000013.1"/>
</dbReference>
<name>A0ABU1U657_9BACL</name>
<evidence type="ECO:0000256" key="4">
    <source>
        <dbReference type="ARBA" id="ARBA00022692"/>
    </source>
</evidence>
<evidence type="ECO:0000256" key="1">
    <source>
        <dbReference type="ARBA" id="ARBA00004651"/>
    </source>
</evidence>
<proteinExistence type="inferred from homology"/>
<dbReference type="InterPro" id="IPR035906">
    <property type="entry name" value="MetI-like_sf"/>
</dbReference>
<accession>A0ABU1U657</accession>
<evidence type="ECO:0000313" key="9">
    <source>
        <dbReference type="EMBL" id="MDR7074936.1"/>
    </source>
</evidence>
<comment type="similarity">
    <text evidence="7">Belongs to the binding-protein-dependent transport system permease family.</text>
</comment>
<feature type="transmembrane region" description="Helical" evidence="7">
    <location>
        <begin position="159"/>
        <end position="179"/>
    </location>
</feature>